<dbReference type="Gene3D" id="3.40.50.300">
    <property type="entry name" value="P-loop containing nucleotide triphosphate hydrolases"/>
    <property type="match status" value="1"/>
</dbReference>
<dbReference type="PANTHER" id="PTHR42794:SF1">
    <property type="entry name" value="HEMIN IMPORT ATP-BINDING PROTEIN HMUV"/>
    <property type="match status" value="1"/>
</dbReference>
<dbReference type="PROSITE" id="PS50893">
    <property type="entry name" value="ABC_TRANSPORTER_2"/>
    <property type="match status" value="1"/>
</dbReference>
<dbReference type="PANTHER" id="PTHR42794">
    <property type="entry name" value="HEMIN IMPORT ATP-BINDING PROTEIN HMUV"/>
    <property type="match status" value="1"/>
</dbReference>
<organism evidence="6 7">
    <name type="scientific">Corynebacterium aquatimens</name>
    <dbReference type="NCBI Taxonomy" id="1190508"/>
    <lineage>
        <taxon>Bacteria</taxon>
        <taxon>Bacillati</taxon>
        <taxon>Actinomycetota</taxon>
        <taxon>Actinomycetes</taxon>
        <taxon>Mycobacteriales</taxon>
        <taxon>Corynebacteriaceae</taxon>
        <taxon>Corynebacterium</taxon>
    </lineage>
</organism>
<dbReference type="RefSeq" id="WP_196823786.1">
    <property type="nucleotide sequence ID" value="NZ_CP046980.1"/>
</dbReference>
<dbReference type="GO" id="GO:0005524">
    <property type="term" value="F:ATP binding"/>
    <property type="evidence" value="ECO:0007669"/>
    <property type="project" value="UniProtKB-KW"/>
</dbReference>
<dbReference type="SUPFAM" id="SSF52540">
    <property type="entry name" value="P-loop containing nucleoside triphosphate hydrolases"/>
    <property type="match status" value="1"/>
</dbReference>
<evidence type="ECO:0000256" key="1">
    <source>
        <dbReference type="ARBA" id="ARBA00022448"/>
    </source>
</evidence>
<sequence>MTVTASNITVVKSGTTLLDDVSFTAPAGHVTALIGPNGAGKSTLLSAIAGDEPPLRGSVSLDGVDAFTADQRTLAQTRSVMLQDINVAFSFLVRDVVEMGRTPWSKTSDPATDQAVVDAALDIGGVTHLQDRDVTTLSGGERARVAFARILAQQTPVVFFDEPTAAMDVRFQQRTLGTIRLLAEHGKTVIVVLHDLQAAAQYCDHFICLREGRLVASGGRDDVYTDDVLSEVYNWPITVERTANGIFVTPGREEITAGSSVLFGRTRNS</sequence>
<dbReference type="InterPro" id="IPR003439">
    <property type="entry name" value="ABC_transporter-like_ATP-bd"/>
</dbReference>
<keyword evidence="4" id="KW-1278">Translocase</keyword>
<feature type="domain" description="ABC transporter" evidence="5">
    <location>
        <begin position="3"/>
        <end position="236"/>
    </location>
</feature>
<keyword evidence="1" id="KW-0813">Transport</keyword>
<evidence type="ECO:0000259" key="5">
    <source>
        <dbReference type="PROSITE" id="PS50893"/>
    </source>
</evidence>
<dbReference type="InterPro" id="IPR003593">
    <property type="entry name" value="AAA+_ATPase"/>
</dbReference>
<reference evidence="6" key="1">
    <citation type="submission" date="2020-11" db="EMBL/GenBank/DDBJ databases">
        <title>Sequencing the genomes of 1000 actinobacteria strains.</title>
        <authorList>
            <person name="Klenk H.-P."/>
        </authorList>
    </citation>
    <scope>NUCLEOTIDE SEQUENCE</scope>
    <source>
        <strain evidence="6">DSM 45632</strain>
    </source>
</reference>
<accession>A0A931DZP6</accession>
<keyword evidence="7" id="KW-1185">Reference proteome</keyword>
<protein>
    <submittedName>
        <fullName evidence="6">Iron complex transport system ATP-binding protein</fullName>
    </submittedName>
</protein>
<name>A0A931DZP6_9CORY</name>
<dbReference type="GO" id="GO:0016887">
    <property type="term" value="F:ATP hydrolysis activity"/>
    <property type="evidence" value="ECO:0007669"/>
    <property type="project" value="InterPro"/>
</dbReference>
<proteinExistence type="predicted"/>
<comment type="caution">
    <text evidence="6">The sequence shown here is derived from an EMBL/GenBank/DDBJ whole genome shotgun (WGS) entry which is preliminary data.</text>
</comment>
<keyword evidence="3 6" id="KW-0067">ATP-binding</keyword>
<dbReference type="InterPro" id="IPR017871">
    <property type="entry name" value="ABC_transporter-like_CS"/>
</dbReference>
<dbReference type="Proteomes" id="UP000658613">
    <property type="component" value="Unassembled WGS sequence"/>
</dbReference>
<keyword evidence="2" id="KW-0547">Nucleotide-binding</keyword>
<gene>
    <name evidence="6" type="ORF">IW254_000131</name>
</gene>
<dbReference type="CDD" id="cd03214">
    <property type="entry name" value="ABC_Iron-Siderophores_B12_Hemin"/>
    <property type="match status" value="1"/>
</dbReference>
<evidence type="ECO:0000256" key="4">
    <source>
        <dbReference type="ARBA" id="ARBA00022967"/>
    </source>
</evidence>
<evidence type="ECO:0000313" key="6">
    <source>
        <dbReference type="EMBL" id="MBG6121162.1"/>
    </source>
</evidence>
<dbReference type="Pfam" id="PF00005">
    <property type="entry name" value="ABC_tran"/>
    <property type="match status" value="1"/>
</dbReference>
<evidence type="ECO:0000313" key="7">
    <source>
        <dbReference type="Proteomes" id="UP000658613"/>
    </source>
</evidence>
<dbReference type="PROSITE" id="PS00211">
    <property type="entry name" value="ABC_TRANSPORTER_1"/>
    <property type="match status" value="1"/>
</dbReference>
<dbReference type="EMBL" id="JADOUE010000001">
    <property type="protein sequence ID" value="MBG6121162.1"/>
    <property type="molecule type" value="Genomic_DNA"/>
</dbReference>
<dbReference type="AlphaFoldDB" id="A0A931DZP6"/>
<dbReference type="SMART" id="SM00382">
    <property type="entry name" value="AAA"/>
    <property type="match status" value="1"/>
</dbReference>
<evidence type="ECO:0000256" key="2">
    <source>
        <dbReference type="ARBA" id="ARBA00022741"/>
    </source>
</evidence>
<evidence type="ECO:0000256" key="3">
    <source>
        <dbReference type="ARBA" id="ARBA00022840"/>
    </source>
</evidence>
<dbReference type="InterPro" id="IPR027417">
    <property type="entry name" value="P-loop_NTPase"/>
</dbReference>